<sequence>MDKKQKNRRKNNRCNFIKGSFFFKMSIHTKFSENATENLETNSHIGTSLSALKKSEWKPRHMHEIVGVTLVIHQWMKAKQRMSERQRDESSELAIGEVNASLVFEPMAVTMDRLRAIEQQRNQTMPSEADHQQDQAAQAAAEHPPAAAVEQMGKKNSESATGKNLRNGSAGATIENGGHYGTATAQTQGTTAQVTTSVCQWVRKLRTERQGWAGKVGMLLRTAVDPSGLFYCYWTLLVYAVFLYNAVVSVLFVFDDTQSEPRTFTAWISLNAFGDFVNLCDIFFNSRLSYMEDGMTIGNLKRLAKRYFRSALQQNGQVLPGRAISANDKCEDKLPKCLPNFAYSRRLYALDLAAWEFNYVKNQDPVWADCITVLMRTEDDENKCMFNETNRGDPDIERINYTPELAEFWQNRSTKVPFSNFSKQYSLSFYWSSLTLTTSGQQPYPTAAMHNFLEIFDTIIGVLVFAVIVGSVGNAVSTMNLTRSELQQLNDGIKFYMNYRNVKDAMQKRVLDCIHYIRRHAQMHDERAILGSILPARLRGELAVHLHFETISQVQLFAHCETSLLYELVLRLKMQMFAPNDFLCRRGDLAKEMFVLKRGVLEIIDENERVEHLESGATFGEMSILKPIGPLGKLLARRGHSLRSLGYSEVYLLSQEDALEVFADYPEQRQMLIHHATQLLMERGEVGGAELVEPGPLDPLELCGTENSAELLQLLGNTLCGLDATLDALYDKFMVNSSELKQQLTVLEGTYQRNRQKLRKKRHKNSAANPVMTHFPQILLAISPLFLFLHFSFAFPLSSRPWHIQWPVGQVPDYPPPLGMAMNGATFTGRRALLPLGRPSFFDPNFGQGRVPGFRVPGIGRSIGKFGPNAYRTNSIISPMRFGRGGFRSSGSEFANPNSGFSSPFGADRPLPVVGPYGQFPVARRQMPFRL</sequence>
<dbReference type="Proteomes" id="UP001620626">
    <property type="component" value="Unassembled WGS sequence"/>
</dbReference>
<feature type="transmembrane region" description="Helical" evidence="10">
    <location>
        <begin position="228"/>
        <end position="254"/>
    </location>
</feature>
<comment type="subcellular location">
    <subcellularLocation>
        <location evidence="1">Membrane</location>
        <topology evidence="1">Multi-pass membrane protein</topology>
    </subcellularLocation>
</comment>
<dbReference type="InterPro" id="IPR000595">
    <property type="entry name" value="cNMP-bd_dom"/>
</dbReference>
<dbReference type="EMBL" id="JBICBT010001381">
    <property type="protein sequence ID" value="KAL3070632.1"/>
    <property type="molecule type" value="Genomic_DNA"/>
</dbReference>
<dbReference type="PANTHER" id="PTHR45638:SF11">
    <property type="entry name" value="CYCLIC NUCLEOTIDE-GATED CATION CHANNEL SUBUNIT A"/>
    <property type="match status" value="1"/>
</dbReference>
<dbReference type="AlphaFoldDB" id="A0ABD2HVJ8"/>
<keyword evidence="6 10" id="KW-0472">Membrane</keyword>
<evidence type="ECO:0000256" key="8">
    <source>
        <dbReference type="ARBA" id="ARBA00023303"/>
    </source>
</evidence>
<dbReference type="SMART" id="SM00100">
    <property type="entry name" value="cNMP"/>
    <property type="match status" value="1"/>
</dbReference>
<dbReference type="SUPFAM" id="SSF81324">
    <property type="entry name" value="Voltage-gated potassium channels"/>
    <property type="match status" value="1"/>
</dbReference>
<dbReference type="InterPro" id="IPR018490">
    <property type="entry name" value="cNMP-bd_dom_sf"/>
</dbReference>
<evidence type="ECO:0000256" key="3">
    <source>
        <dbReference type="ARBA" id="ARBA00022692"/>
    </source>
</evidence>
<feature type="transmembrane region" description="Helical" evidence="10">
    <location>
        <begin position="266"/>
        <end position="284"/>
    </location>
</feature>
<dbReference type="SUPFAM" id="SSF51206">
    <property type="entry name" value="cAMP-binding domain-like"/>
    <property type="match status" value="1"/>
</dbReference>
<dbReference type="GO" id="GO:0016020">
    <property type="term" value="C:membrane"/>
    <property type="evidence" value="ECO:0007669"/>
    <property type="project" value="UniProtKB-SubCell"/>
</dbReference>
<keyword evidence="13" id="KW-1185">Reference proteome</keyword>
<dbReference type="Gene3D" id="1.10.287.630">
    <property type="entry name" value="Helix hairpin bin"/>
    <property type="match status" value="1"/>
</dbReference>
<organism evidence="12 13">
    <name type="scientific">Heterodera trifolii</name>
    <dbReference type="NCBI Taxonomy" id="157864"/>
    <lineage>
        <taxon>Eukaryota</taxon>
        <taxon>Metazoa</taxon>
        <taxon>Ecdysozoa</taxon>
        <taxon>Nematoda</taxon>
        <taxon>Chromadorea</taxon>
        <taxon>Rhabditida</taxon>
        <taxon>Tylenchina</taxon>
        <taxon>Tylenchomorpha</taxon>
        <taxon>Tylenchoidea</taxon>
        <taxon>Heteroderidae</taxon>
        <taxon>Heteroderinae</taxon>
        <taxon>Heterodera</taxon>
    </lineage>
</organism>
<evidence type="ECO:0000256" key="7">
    <source>
        <dbReference type="ARBA" id="ARBA00023286"/>
    </source>
</evidence>
<evidence type="ECO:0000259" key="11">
    <source>
        <dbReference type="PROSITE" id="PS50042"/>
    </source>
</evidence>
<proteinExistence type="predicted"/>
<dbReference type="PROSITE" id="PS50042">
    <property type="entry name" value="CNMP_BINDING_3"/>
    <property type="match status" value="1"/>
</dbReference>
<evidence type="ECO:0000256" key="10">
    <source>
        <dbReference type="SAM" id="Phobius"/>
    </source>
</evidence>
<keyword evidence="3 10" id="KW-0812">Transmembrane</keyword>
<dbReference type="PANTHER" id="PTHR45638">
    <property type="entry name" value="CYCLIC NUCLEOTIDE-GATED CATION CHANNEL SUBUNIT A"/>
    <property type="match status" value="1"/>
</dbReference>
<evidence type="ECO:0000313" key="13">
    <source>
        <dbReference type="Proteomes" id="UP001620626"/>
    </source>
</evidence>
<name>A0ABD2HVJ8_9BILA</name>
<keyword evidence="4 10" id="KW-1133">Transmembrane helix</keyword>
<evidence type="ECO:0000256" key="4">
    <source>
        <dbReference type="ARBA" id="ARBA00022989"/>
    </source>
</evidence>
<dbReference type="GO" id="GO:0034220">
    <property type="term" value="P:monoatomic ion transmembrane transport"/>
    <property type="evidence" value="ECO:0007669"/>
    <property type="project" value="UniProtKB-KW"/>
</dbReference>
<keyword evidence="7" id="KW-1071">Ligand-gated ion channel</keyword>
<feature type="transmembrane region" description="Helical" evidence="10">
    <location>
        <begin position="455"/>
        <end position="476"/>
    </location>
</feature>
<accession>A0ABD2HVJ8</accession>
<evidence type="ECO:0000313" key="12">
    <source>
        <dbReference type="EMBL" id="KAL3070632.1"/>
    </source>
</evidence>
<feature type="compositionally biased region" description="Polar residues" evidence="9">
    <location>
        <begin position="158"/>
        <end position="167"/>
    </location>
</feature>
<dbReference type="InterPro" id="IPR050866">
    <property type="entry name" value="CNG_cation_channel"/>
</dbReference>
<dbReference type="Pfam" id="PF00027">
    <property type="entry name" value="cNMP_binding"/>
    <property type="match status" value="1"/>
</dbReference>
<dbReference type="Gene3D" id="1.10.287.70">
    <property type="match status" value="1"/>
</dbReference>
<dbReference type="InterPro" id="IPR018488">
    <property type="entry name" value="cNMP-bd_CS"/>
</dbReference>
<keyword evidence="8" id="KW-0407">Ion channel</keyword>
<feature type="domain" description="Cyclic nucleotide-binding" evidence="11">
    <location>
        <begin position="556"/>
        <end position="679"/>
    </location>
</feature>
<keyword evidence="5" id="KW-0406">Ion transport</keyword>
<evidence type="ECO:0000256" key="9">
    <source>
        <dbReference type="SAM" id="MobiDB-lite"/>
    </source>
</evidence>
<dbReference type="InterPro" id="IPR014710">
    <property type="entry name" value="RmlC-like_jellyroll"/>
</dbReference>
<dbReference type="CDD" id="cd00038">
    <property type="entry name" value="CAP_ED"/>
    <property type="match status" value="1"/>
</dbReference>
<dbReference type="PROSITE" id="PS00888">
    <property type="entry name" value="CNMP_BINDING_1"/>
    <property type="match status" value="1"/>
</dbReference>
<evidence type="ECO:0000256" key="5">
    <source>
        <dbReference type="ARBA" id="ARBA00023065"/>
    </source>
</evidence>
<evidence type="ECO:0000256" key="2">
    <source>
        <dbReference type="ARBA" id="ARBA00022448"/>
    </source>
</evidence>
<protein>
    <recommendedName>
        <fullName evidence="11">Cyclic nucleotide-binding domain-containing protein</fullName>
    </recommendedName>
</protein>
<dbReference type="Gene3D" id="2.60.120.10">
    <property type="entry name" value="Jelly Rolls"/>
    <property type="match status" value="1"/>
</dbReference>
<evidence type="ECO:0000256" key="1">
    <source>
        <dbReference type="ARBA" id="ARBA00004141"/>
    </source>
</evidence>
<comment type="caution">
    <text evidence="12">The sequence shown here is derived from an EMBL/GenBank/DDBJ whole genome shotgun (WGS) entry which is preliminary data.</text>
</comment>
<feature type="region of interest" description="Disordered" evidence="9">
    <location>
        <begin position="121"/>
        <end position="187"/>
    </location>
</feature>
<keyword evidence="2" id="KW-0813">Transport</keyword>
<evidence type="ECO:0000256" key="6">
    <source>
        <dbReference type="ARBA" id="ARBA00023136"/>
    </source>
</evidence>
<reference evidence="12 13" key="1">
    <citation type="submission" date="2024-10" db="EMBL/GenBank/DDBJ databases">
        <authorList>
            <person name="Kim D."/>
        </authorList>
    </citation>
    <scope>NUCLEOTIDE SEQUENCE [LARGE SCALE GENOMIC DNA]</scope>
    <source>
        <strain evidence="12">BH-2024</strain>
    </source>
</reference>
<gene>
    <name evidence="12" type="ORF">niasHT_032422</name>
</gene>
<feature type="compositionally biased region" description="Low complexity" evidence="9">
    <location>
        <begin position="134"/>
        <end position="148"/>
    </location>
</feature>